<gene>
    <name evidence="2" type="ORF">FC871_10595</name>
</gene>
<name>A0A846J6S6_CLOBO</name>
<dbReference type="AlphaFoldDB" id="A0A846J6S6"/>
<dbReference type="Pfam" id="PF18737">
    <property type="entry name" value="HEPN_MAE_28990"/>
    <property type="match status" value="1"/>
</dbReference>
<sequence length="259" mass="30687">MKYDDFEKILLEDLGWRKKEISQLYLMASDVENEILLKSMILILYAHWEGYIKQSSKLYIKYICEKKVKICDLTYNFKAIVLKLNVANIIDSRENFNLSNEIKFMDKFEKMQTKKFKIAIDINDEFDNVIINTHDNLNPKVFRNILNILGLKYLDSFTSRENYINSNLLGNRNAIGHGSKFNSEIQDNFALCINDVSKLKTFIIKMIDFYTSMLLDYVENEFYLVSNKCQKEKYDTEKDEEFKLILEKIDKDNENKDVS</sequence>
<accession>A0A846J6S6</accession>
<proteinExistence type="predicted"/>
<organism evidence="2 3">
    <name type="scientific">Clostridium botulinum</name>
    <dbReference type="NCBI Taxonomy" id="1491"/>
    <lineage>
        <taxon>Bacteria</taxon>
        <taxon>Bacillati</taxon>
        <taxon>Bacillota</taxon>
        <taxon>Clostridia</taxon>
        <taxon>Eubacteriales</taxon>
        <taxon>Clostridiaceae</taxon>
        <taxon>Clostridium</taxon>
    </lineage>
</organism>
<comment type="caution">
    <text evidence="2">The sequence shown here is derived from an EMBL/GenBank/DDBJ whole genome shotgun (WGS) entry which is preliminary data.</text>
</comment>
<evidence type="ECO:0000313" key="2">
    <source>
        <dbReference type="EMBL" id="NFJ08911.1"/>
    </source>
</evidence>
<feature type="domain" description="MAE-28990/MAE-18760-like HEPN" evidence="1">
    <location>
        <begin position="6"/>
        <end position="223"/>
    </location>
</feature>
<protein>
    <recommendedName>
        <fullName evidence="1">MAE-28990/MAE-18760-like HEPN domain-containing protein</fullName>
    </recommendedName>
</protein>
<reference evidence="2 3" key="1">
    <citation type="submission" date="2019-04" db="EMBL/GenBank/DDBJ databases">
        <title>Genome sequencing of Clostridium botulinum Groups I-IV and Clostridium butyricum.</title>
        <authorList>
            <person name="Brunt J."/>
            <person name="Van Vliet A.H.M."/>
            <person name="Stringer S.C."/>
            <person name="Carter A.T."/>
            <person name="Peck M.W."/>
        </authorList>
    </citation>
    <scope>NUCLEOTIDE SEQUENCE [LARGE SCALE GENOMIC DNA]</scope>
    <source>
        <strain evidence="2 3">Colworth BL30</strain>
    </source>
</reference>
<dbReference type="Proteomes" id="UP000480039">
    <property type="component" value="Unassembled WGS sequence"/>
</dbReference>
<dbReference type="EMBL" id="SWQE01000005">
    <property type="protein sequence ID" value="NFJ08911.1"/>
    <property type="molecule type" value="Genomic_DNA"/>
</dbReference>
<evidence type="ECO:0000259" key="1">
    <source>
        <dbReference type="Pfam" id="PF18737"/>
    </source>
</evidence>
<dbReference type="InterPro" id="IPR040788">
    <property type="entry name" value="HEPN_MAE_28990"/>
</dbReference>
<evidence type="ECO:0000313" key="3">
    <source>
        <dbReference type="Proteomes" id="UP000480039"/>
    </source>
</evidence>